<dbReference type="InterPro" id="IPR050773">
    <property type="entry name" value="CbxX/CfxQ_RuBisCO_ESX"/>
</dbReference>
<dbReference type="InterPro" id="IPR003959">
    <property type="entry name" value="ATPase_AAA_core"/>
</dbReference>
<feature type="repeat" description="ANK" evidence="4">
    <location>
        <begin position="32"/>
        <end position="64"/>
    </location>
</feature>
<proteinExistence type="inferred from homology"/>
<keyword evidence="7" id="KW-1185">Reference proteome</keyword>
<keyword evidence="2" id="KW-0547">Nucleotide-binding</keyword>
<comment type="similarity">
    <text evidence="1">Belongs to the CbxX/CfxQ family.</text>
</comment>
<dbReference type="InterPro" id="IPR027417">
    <property type="entry name" value="P-loop_NTPase"/>
</dbReference>
<dbReference type="Gene3D" id="3.40.50.300">
    <property type="entry name" value="P-loop containing nucleotide triphosphate hydrolases"/>
    <property type="match status" value="1"/>
</dbReference>
<evidence type="ECO:0000256" key="4">
    <source>
        <dbReference type="PROSITE-ProRule" id="PRU00023"/>
    </source>
</evidence>
<sequence length="558" mass="62776">MDSKLFKAAKIGNISLFRKGLEEEDINEKNELGNTPLMEAIKNGHVQLVKFILSRNPDTSPSLKNDDGYSVTDLAMQTSDPDMLALFNIDYKSSGGSGTSIYKKLLEDLVPIILNVLPVAKKLEENHFQYIIEDFTKIMLLATKGGEMKEIYKFSFGLVCTMIAPSDLNFESLSQIPETEAVKILIDIYNSQEEFFNKLKTYNYDFTLNSIDAVEDDDIALLKKSFYEFAEVVVKADGTVTQSEIENLKNINEKYFSLNKPYDNLKEGVKAIYTTDKNTLLREALSELNDLTGLDNIKQDIKSLINVINANKLRRQEGLPEFKSSMHAVFFGPPGTGKTTIARILSKIYSALGVLSGSAFVETDRSGLVAGYVGQTAIKTDKVIDQAINGLLFIDEAYTLSRSSSGNDYGQEAIDTILKRMEDNRDKLIVIVAGYENEMAQFINSNPGLKSRFSRYFYFRDYDATELTVIYKNMAKKAGFVLTESAVQKVSVLFSDLYDNRDKQFGNARLARNIFEKSFERHANRTAAIAPITREILTTLEEEDIPFKEYAINSENVL</sequence>
<feature type="domain" description="AAA+ ATPase" evidence="5">
    <location>
        <begin position="324"/>
        <end position="463"/>
    </location>
</feature>
<comment type="caution">
    <text evidence="6">The sequence shown here is derived from an EMBL/GenBank/DDBJ whole genome shotgun (WGS) entry which is preliminary data.</text>
</comment>
<dbReference type="SMART" id="SM00248">
    <property type="entry name" value="ANK"/>
    <property type="match status" value="1"/>
</dbReference>
<evidence type="ECO:0000256" key="1">
    <source>
        <dbReference type="ARBA" id="ARBA00010378"/>
    </source>
</evidence>
<evidence type="ECO:0000313" key="6">
    <source>
        <dbReference type="EMBL" id="MFL9844927.1"/>
    </source>
</evidence>
<dbReference type="InterPro" id="IPR041627">
    <property type="entry name" value="AAA_lid_6"/>
</dbReference>
<evidence type="ECO:0000256" key="3">
    <source>
        <dbReference type="ARBA" id="ARBA00022840"/>
    </source>
</evidence>
<dbReference type="RefSeq" id="WP_408085188.1">
    <property type="nucleotide sequence ID" value="NZ_JBELPZ010000010.1"/>
</dbReference>
<dbReference type="Pfam" id="PF17866">
    <property type="entry name" value="AAA_lid_6"/>
    <property type="match status" value="1"/>
</dbReference>
<dbReference type="PROSITE" id="PS50088">
    <property type="entry name" value="ANK_REPEAT"/>
    <property type="match status" value="1"/>
</dbReference>
<keyword evidence="3" id="KW-0067">ATP-binding</keyword>
<dbReference type="Gene3D" id="1.25.40.20">
    <property type="entry name" value="Ankyrin repeat-containing domain"/>
    <property type="match status" value="1"/>
</dbReference>
<dbReference type="PANTHER" id="PTHR43392">
    <property type="entry name" value="AAA-TYPE ATPASE FAMILY PROTEIN / ANKYRIN REPEAT FAMILY PROTEIN"/>
    <property type="match status" value="1"/>
</dbReference>
<dbReference type="Pfam" id="PF12796">
    <property type="entry name" value="Ank_2"/>
    <property type="match status" value="1"/>
</dbReference>
<dbReference type="InterPro" id="IPR003593">
    <property type="entry name" value="AAA+_ATPase"/>
</dbReference>
<name>A0ABW8YZY2_9FLAO</name>
<dbReference type="PRINTS" id="PR00819">
    <property type="entry name" value="CBXCFQXSUPER"/>
</dbReference>
<dbReference type="Proteomes" id="UP001629156">
    <property type="component" value="Unassembled WGS sequence"/>
</dbReference>
<dbReference type="InterPro" id="IPR000641">
    <property type="entry name" value="CbxX/CfxQ"/>
</dbReference>
<organism evidence="6 7">
    <name type="scientific">Flavobacterium rhizosphaerae</name>
    <dbReference type="NCBI Taxonomy" id="3163298"/>
    <lineage>
        <taxon>Bacteria</taxon>
        <taxon>Pseudomonadati</taxon>
        <taxon>Bacteroidota</taxon>
        <taxon>Flavobacteriia</taxon>
        <taxon>Flavobacteriales</taxon>
        <taxon>Flavobacteriaceae</taxon>
        <taxon>Flavobacterium</taxon>
    </lineage>
</organism>
<dbReference type="SMART" id="SM00382">
    <property type="entry name" value="AAA"/>
    <property type="match status" value="1"/>
</dbReference>
<evidence type="ECO:0000313" key="7">
    <source>
        <dbReference type="Proteomes" id="UP001629156"/>
    </source>
</evidence>
<gene>
    <name evidence="6" type="ORF">ABS766_10910</name>
</gene>
<dbReference type="InterPro" id="IPR036770">
    <property type="entry name" value="Ankyrin_rpt-contain_sf"/>
</dbReference>
<evidence type="ECO:0000259" key="5">
    <source>
        <dbReference type="SMART" id="SM00382"/>
    </source>
</evidence>
<dbReference type="PROSITE" id="PS50297">
    <property type="entry name" value="ANK_REP_REGION"/>
    <property type="match status" value="1"/>
</dbReference>
<keyword evidence="4" id="KW-0040">ANK repeat</keyword>
<dbReference type="SUPFAM" id="SSF52540">
    <property type="entry name" value="P-loop containing nucleoside triphosphate hydrolases"/>
    <property type="match status" value="1"/>
</dbReference>
<dbReference type="Gene3D" id="1.10.8.60">
    <property type="match status" value="1"/>
</dbReference>
<dbReference type="CDD" id="cd00009">
    <property type="entry name" value="AAA"/>
    <property type="match status" value="1"/>
</dbReference>
<accession>A0ABW8YZY2</accession>
<dbReference type="InterPro" id="IPR002110">
    <property type="entry name" value="Ankyrin_rpt"/>
</dbReference>
<dbReference type="EMBL" id="JBELPZ010000010">
    <property type="protein sequence ID" value="MFL9844927.1"/>
    <property type="molecule type" value="Genomic_DNA"/>
</dbReference>
<dbReference type="PANTHER" id="PTHR43392:SF2">
    <property type="entry name" value="AAA-TYPE ATPASE FAMILY PROTEIN _ ANKYRIN REPEAT FAMILY PROTEIN"/>
    <property type="match status" value="1"/>
</dbReference>
<reference evidence="6 7" key="1">
    <citation type="submission" date="2024-06" db="EMBL/GenBank/DDBJ databases">
        <authorList>
            <person name="Kaempfer P."/>
            <person name="Viver T."/>
        </authorList>
    </citation>
    <scope>NUCLEOTIDE SEQUENCE [LARGE SCALE GENOMIC DNA]</scope>
    <source>
        <strain evidence="6 7">ST-119</strain>
    </source>
</reference>
<dbReference type="Pfam" id="PF00004">
    <property type="entry name" value="AAA"/>
    <property type="match status" value="1"/>
</dbReference>
<evidence type="ECO:0000256" key="2">
    <source>
        <dbReference type="ARBA" id="ARBA00022741"/>
    </source>
</evidence>
<dbReference type="SUPFAM" id="SSF48403">
    <property type="entry name" value="Ankyrin repeat"/>
    <property type="match status" value="1"/>
</dbReference>
<protein>
    <submittedName>
        <fullName evidence="6">AAA family ATPase</fullName>
    </submittedName>
</protein>